<accession>A0A177NFP7</accession>
<proteinExistence type="predicted"/>
<sequence length="91" mass="10524">MFDDQLSSPAHGRELTQLHTMTCLLMTQFINGRHCPKLAHRIVSQLALLLSHPQLDHTAASRDMYLQLHDHWQRVTGLLLDRRDGGLPRYQ</sequence>
<protein>
    <submittedName>
        <fullName evidence="1">Uncharacterized protein</fullName>
    </submittedName>
</protein>
<comment type="caution">
    <text evidence="1">The sequence shown here is derived from an EMBL/GenBank/DDBJ whole genome shotgun (WGS) entry which is preliminary data.</text>
</comment>
<evidence type="ECO:0000313" key="2">
    <source>
        <dbReference type="Proteomes" id="UP000077628"/>
    </source>
</evidence>
<reference evidence="2" key="1">
    <citation type="submission" date="2016-03" db="EMBL/GenBank/DDBJ databases">
        <authorList>
            <person name="Heylen K."/>
            <person name="De Vos P."/>
            <person name="Vekeman B."/>
        </authorList>
    </citation>
    <scope>NUCLEOTIDE SEQUENCE [LARGE SCALE GENOMIC DNA]</scope>
    <source>
        <strain evidence="2">R-45383</strain>
    </source>
</reference>
<organism evidence="1 2">
    <name type="scientific">Methylomonas koyamae</name>
    <dbReference type="NCBI Taxonomy" id="702114"/>
    <lineage>
        <taxon>Bacteria</taxon>
        <taxon>Pseudomonadati</taxon>
        <taxon>Pseudomonadota</taxon>
        <taxon>Gammaproteobacteria</taxon>
        <taxon>Methylococcales</taxon>
        <taxon>Methylococcaceae</taxon>
        <taxon>Methylomonas</taxon>
    </lineage>
</organism>
<evidence type="ECO:0000313" key="1">
    <source>
        <dbReference type="EMBL" id="OAI16695.1"/>
    </source>
</evidence>
<keyword evidence="2" id="KW-1185">Reference proteome</keyword>
<dbReference type="STRING" id="702114.A1355_09280"/>
<name>A0A177NFP7_9GAMM</name>
<dbReference type="Proteomes" id="UP000077628">
    <property type="component" value="Unassembled WGS sequence"/>
</dbReference>
<gene>
    <name evidence="1" type="ORF">A1355_09280</name>
</gene>
<dbReference type="RefSeq" id="WP_064030092.1">
    <property type="nucleotide sequence ID" value="NZ_LUUK01000183.1"/>
</dbReference>
<dbReference type="AlphaFoldDB" id="A0A177NFP7"/>
<dbReference type="OrthoDB" id="5571626at2"/>
<dbReference type="EMBL" id="LUUK01000183">
    <property type="protein sequence ID" value="OAI16695.1"/>
    <property type="molecule type" value="Genomic_DNA"/>
</dbReference>